<reference evidence="2 3" key="1">
    <citation type="journal article" date="2015" name="Genome Announc.">
        <title>Expanding the biotechnology potential of lactobacilli through comparative genomics of 213 strains and associated genera.</title>
        <authorList>
            <person name="Sun Z."/>
            <person name="Harris H.M."/>
            <person name="McCann A."/>
            <person name="Guo C."/>
            <person name="Argimon S."/>
            <person name="Zhang W."/>
            <person name="Yang X."/>
            <person name="Jeffery I.B."/>
            <person name="Cooney J.C."/>
            <person name="Kagawa T.F."/>
            <person name="Liu W."/>
            <person name="Song Y."/>
            <person name="Salvetti E."/>
            <person name="Wrobel A."/>
            <person name="Rasinkangas P."/>
            <person name="Parkhill J."/>
            <person name="Rea M.C."/>
            <person name="O'Sullivan O."/>
            <person name="Ritari J."/>
            <person name="Douillard F.P."/>
            <person name="Paul Ross R."/>
            <person name="Yang R."/>
            <person name="Briner A.E."/>
            <person name="Felis G.E."/>
            <person name="de Vos W.M."/>
            <person name="Barrangou R."/>
            <person name="Klaenhammer T.R."/>
            <person name="Caufield P.W."/>
            <person name="Cui Y."/>
            <person name="Zhang H."/>
            <person name="O'Toole P.W."/>
        </authorList>
    </citation>
    <scope>NUCLEOTIDE SEQUENCE [LARGE SCALE GENOMIC DNA]</scope>
    <source>
        <strain evidence="2 3">DSM 18527</strain>
    </source>
</reference>
<proteinExistence type="predicted"/>
<evidence type="ECO:0008006" key="4">
    <source>
        <dbReference type="Google" id="ProtNLM"/>
    </source>
</evidence>
<keyword evidence="1" id="KW-0472">Membrane</keyword>
<feature type="transmembrane region" description="Helical" evidence="1">
    <location>
        <begin position="47"/>
        <end position="73"/>
    </location>
</feature>
<gene>
    <name evidence="2" type="ORF">FC83_GL000993</name>
</gene>
<dbReference type="eggNOG" id="ENOG502ZR8H">
    <property type="taxonomic scope" value="Bacteria"/>
</dbReference>
<name>X0PSU2_9LACO</name>
<keyword evidence="1" id="KW-1133">Transmembrane helix</keyword>
<sequence>MKIQTLFLKIALVALGVVVLLFCLFAFPRIPGALIREYPHIGLERPLFMVGLYGSALFFYVAEFHAFHILQLVDRNDVFSGKALQAIATIKHVIFAMGICYLAFLPLIYRVADYEDAPGLILIGGAVVLVPFTISVFAAILEKLLKKATAINLENQYTV</sequence>
<dbReference type="PATRIC" id="fig|1423734.3.peg.1007"/>
<keyword evidence="3" id="KW-1185">Reference proteome</keyword>
<dbReference type="RefSeq" id="WP_035454568.1">
    <property type="nucleotide sequence ID" value="NZ_AZGA01000015.1"/>
</dbReference>
<feature type="transmembrane region" description="Helical" evidence="1">
    <location>
        <begin position="93"/>
        <end position="112"/>
    </location>
</feature>
<dbReference type="AlphaFoldDB" id="X0PSU2"/>
<dbReference type="Proteomes" id="UP000051236">
    <property type="component" value="Unassembled WGS sequence"/>
</dbReference>
<organism evidence="2 3">
    <name type="scientific">Agrilactobacillus composti DSM 18527 = JCM 14202</name>
    <dbReference type="NCBI Taxonomy" id="1423734"/>
    <lineage>
        <taxon>Bacteria</taxon>
        <taxon>Bacillati</taxon>
        <taxon>Bacillota</taxon>
        <taxon>Bacilli</taxon>
        <taxon>Lactobacillales</taxon>
        <taxon>Lactobacillaceae</taxon>
        <taxon>Agrilactobacillus</taxon>
    </lineage>
</organism>
<feature type="transmembrane region" description="Helical" evidence="1">
    <location>
        <begin position="118"/>
        <end position="141"/>
    </location>
</feature>
<evidence type="ECO:0000313" key="2">
    <source>
        <dbReference type="EMBL" id="KRM35469.1"/>
    </source>
</evidence>
<dbReference type="Pfam" id="PF11188">
    <property type="entry name" value="DUF2975"/>
    <property type="match status" value="1"/>
</dbReference>
<protein>
    <recommendedName>
        <fullName evidence="4">DUF2975 domain-containing protein</fullName>
    </recommendedName>
</protein>
<accession>X0PSU2</accession>
<evidence type="ECO:0000256" key="1">
    <source>
        <dbReference type="SAM" id="Phobius"/>
    </source>
</evidence>
<dbReference type="OrthoDB" id="1100174at2"/>
<feature type="transmembrane region" description="Helical" evidence="1">
    <location>
        <begin position="7"/>
        <end position="27"/>
    </location>
</feature>
<dbReference type="EMBL" id="AZGA01000015">
    <property type="protein sequence ID" value="KRM35469.1"/>
    <property type="molecule type" value="Genomic_DNA"/>
</dbReference>
<evidence type="ECO:0000313" key="3">
    <source>
        <dbReference type="Proteomes" id="UP000051236"/>
    </source>
</evidence>
<keyword evidence="1" id="KW-0812">Transmembrane</keyword>
<dbReference type="InterPro" id="IPR021354">
    <property type="entry name" value="DUF2975"/>
</dbReference>
<dbReference type="STRING" id="1423734.FC83_GL000993"/>
<comment type="caution">
    <text evidence="2">The sequence shown here is derived from an EMBL/GenBank/DDBJ whole genome shotgun (WGS) entry which is preliminary data.</text>
</comment>